<dbReference type="GO" id="GO:0045892">
    <property type="term" value="P:negative regulation of DNA-templated transcription"/>
    <property type="evidence" value="ECO:0007669"/>
    <property type="project" value="InterPro"/>
</dbReference>
<dbReference type="AlphaFoldDB" id="A0A3Q2DBQ8"/>
<feature type="region of interest" description="Disordered" evidence="1">
    <location>
        <begin position="275"/>
        <end position="299"/>
    </location>
</feature>
<keyword evidence="3" id="KW-1185">Reference proteome</keyword>
<feature type="compositionally biased region" description="Low complexity" evidence="1">
    <location>
        <begin position="243"/>
        <end position="258"/>
    </location>
</feature>
<feature type="compositionally biased region" description="Polar residues" evidence="1">
    <location>
        <begin position="61"/>
        <end position="78"/>
    </location>
</feature>
<feature type="compositionally biased region" description="Basic and acidic residues" evidence="1">
    <location>
        <begin position="427"/>
        <end position="440"/>
    </location>
</feature>
<dbReference type="InterPro" id="IPR031602">
    <property type="entry name" value="CIPC"/>
</dbReference>
<feature type="compositionally biased region" description="Basic and acidic residues" evidence="1">
    <location>
        <begin position="1"/>
        <end position="13"/>
    </location>
</feature>
<proteinExistence type="predicted"/>
<accession>A0A3Q2DBQ8</accession>
<dbReference type="Proteomes" id="UP000265020">
    <property type="component" value="Unassembled WGS sequence"/>
</dbReference>
<dbReference type="GO" id="GO:0005634">
    <property type="term" value="C:nucleus"/>
    <property type="evidence" value="ECO:0007669"/>
    <property type="project" value="TreeGrafter"/>
</dbReference>
<feature type="compositionally biased region" description="Basic residues" evidence="1">
    <location>
        <begin position="288"/>
        <end position="299"/>
    </location>
</feature>
<dbReference type="PANTHER" id="PTHR34648">
    <property type="entry name" value="CLOCK-INTERACTING PACEMAKER"/>
    <property type="match status" value="1"/>
</dbReference>
<protein>
    <submittedName>
        <fullName evidence="2">Si:ch211-132b12.7</fullName>
    </submittedName>
</protein>
<feature type="compositionally biased region" description="Basic and acidic residues" evidence="1">
    <location>
        <begin position="214"/>
        <end position="235"/>
    </location>
</feature>
<reference evidence="2" key="2">
    <citation type="submission" date="2025-09" db="UniProtKB">
        <authorList>
            <consortium name="Ensembl"/>
        </authorList>
    </citation>
    <scope>IDENTIFICATION</scope>
</reference>
<feature type="region of interest" description="Disordered" evidence="1">
    <location>
        <begin position="1"/>
        <end position="110"/>
    </location>
</feature>
<sequence>MPKEQPRLKDGDPRAPTSKNAKDKSNSTTMLAIRDAKGADGSNRMGSSCSSEKDSGYSEGSDWQQTDAEDQSSTNSQRRGIKHAEASHSGQSKTQGSRNTGDPTVKLTNQAHPPVYIIKQPAVTQKRSQLSIGNSMRIISHAVSPNMIILDKQSFMPATLQHLKPLNSSVKGKKAKNTYLPILNSYPRIAPHPTKKPPDKSTSDQESQTLSKRVCTERKTEETSVSRGLSEERHHNQLKPTASNSVLLSSTSSRNSLPSSTFMISSADLGSPSISSLHAVSSDSPHQGSHRRSVTTSSRRRQFLNTVELLRQSGLLDITLRTKELLRQCNTTEQEICQLRQHTELLCQAISNPGQSLNGVTAWEHLCQTMAESGSYHNLEITQKSQNPSYPSSVGKPQSVCTGTTAMPQAAQNPCHFSCGSEQSQVKQDRKVETSERSPDKGTFMSPDSSSG</sequence>
<dbReference type="OMA" id="WEHLHQA"/>
<feature type="region of interest" description="Disordered" evidence="1">
    <location>
        <begin position="182"/>
        <end position="258"/>
    </location>
</feature>
<name>A0A3Q2DBQ8_CYPVA</name>
<feature type="compositionally biased region" description="Polar residues" evidence="1">
    <location>
        <begin position="275"/>
        <end position="287"/>
    </location>
</feature>
<organism evidence="2 3">
    <name type="scientific">Cyprinodon variegatus</name>
    <name type="common">Sheepshead minnow</name>
    <dbReference type="NCBI Taxonomy" id="28743"/>
    <lineage>
        <taxon>Eukaryota</taxon>
        <taxon>Metazoa</taxon>
        <taxon>Chordata</taxon>
        <taxon>Craniata</taxon>
        <taxon>Vertebrata</taxon>
        <taxon>Euteleostomi</taxon>
        <taxon>Actinopterygii</taxon>
        <taxon>Neopterygii</taxon>
        <taxon>Teleostei</taxon>
        <taxon>Neoteleostei</taxon>
        <taxon>Acanthomorphata</taxon>
        <taxon>Ovalentaria</taxon>
        <taxon>Atherinomorphae</taxon>
        <taxon>Cyprinodontiformes</taxon>
        <taxon>Cyprinodontidae</taxon>
        <taxon>Cyprinodon</taxon>
    </lineage>
</organism>
<feature type="compositionally biased region" description="Polar residues" evidence="1">
    <location>
        <begin position="88"/>
        <end position="110"/>
    </location>
</feature>
<evidence type="ECO:0000313" key="2">
    <source>
        <dbReference type="Ensembl" id="ENSCVAP00000015964.1"/>
    </source>
</evidence>
<feature type="region of interest" description="Disordered" evidence="1">
    <location>
        <begin position="418"/>
        <end position="452"/>
    </location>
</feature>
<dbReference type="PANTHER" id="PTHR34648:SF7">
    <property type="entry name" value="SI:CH211-132B12.7"/>
    <property type="match status" value="1"/>
</dbReference>
<dbReference type="GO" id="GO:0042754">
    <property type="term" value="P:negative regulation of circadian rhythm"/>
    <property type="evidence" value="ECO:0007669"/>
    <property type="project" value="InterPro"/>
</dbReference>
<dbReference type="Pfam" id="PF15800">
    <property type="entry name" value="CiPC"/>
    <property type="match status" value="1"/>
</dbReference>
<evidence type="ECO:0000313" key="3">
    <source>
        <dbReference type="Proteomes" id="UP000265020"/>
    </source>
</evidence>
<dbReference type="Ensembl" id="ENSCVAT00000024183.1">
    <property type="protein sequence ID" value="ENSCVAP00000015964.1"/>
    <property type="gene ID" value="ENSCVAG00000018829.1"/>
</dbReference>
<reference evidence="2" key="1">
    <citation type="submission" date="2025-08" db="UniProtKB">
        <authorList>
            <consortium name="Ensembl"/>
        </authorList>
    </citation>
    <scope>IDENTIFICATION</scope>
</reference>
<dbReference type="GeneTree" id="ENSGT00510000048522"/>
<evidence type="ECO:0000256" key="1">
    <source>
        <dbReference type="SAM" id="MobiDB-lite"/>
    </source>
</evidence>